<comment type="subcellular location">
    <subcellularLocation>
        <location evidence="1">Cell inner membrane</location>
        <topology evidence="1">Peripheral membrane protein</topology>
    </subcellularLocation>
</comment>
<gene>
    <name evidence="9" type="ORF">NA2_17766</name>
</gene>
<reference evidence="9 10" key="1">
    <citation type="journal article" date="2012" name="J. Bacteriol.">
        <title>Genome Sequence of Nitratireductor pacificus Type Strain pht-3B.</title>
        <authorList>
            <person name="Lai Q."/>
            <person name="Li G."/>
            <person name="Shao Z."/>
        </authorList>
    </citation>
    <scope>NUCLEOTIDE SEQUENCE [LARGE SCALE GENOMIC DNA]</scope>
    <source>
        <strain evidence="10">pht-3B</strain>
    </source>
</reference>
<comment type="similarity">
    <text evidence="2">Belongs to the ABC transporter superfamily.</text>
</comment>
<evidence type="ECO:0000313" key="10">
    <source>
        <dbReference type="Proteomes" id="UP000006786"/>
    </source>
</evidence>
<dbReference type="Pfam" id="PF08352">
    <property type="entry name" value="oligo_HPY"/>
    <property type="match status" value="1"/>
</dbReference>
<dbReference type="CDD" id="cd03257">
    <property type="entry name" value="ABC_NikE_OppD_transporters"/>
    <property type="match status" value="1"/>
</dbReference>
<dbReference type="OrthoDB" id="9815712at2"/>
<dbReference type="FunFam" id="3.40.50.300:FF:000016">
    <property type="entry name" value="Oligopeptide ABC transporter ATP-binding component"/>
    <property type="match status" value="1"/>
</dbReference>
<dbReference type="GO" id="GO:0005524">
    <property type="term" value="F:ATP binding"/>
    <property type="evidence" value="ECO:0007669"/>
    <property type="project" value="UniProtKB-KW"/>
</dbReference>
<dbReference type="InterPro" id="IPR003439">
    <property type="entry name" value="ABC_transporter-like_ATP-bd"/>
</dbReference>
<protein>
    <submittedName>
        <fullName evidence="9">Oligopeptide/dipeptide ABC transporter ATP-binding protein</fullName>
    </submittedName>
</protein>
<evidence type="ECO:0000256" key="4">
    <source>
        <dbReference type="ARBA" id="ARBA00022475"/>
    </source>
</evidence>
<accession>K2MJX4</accession>
<dbReference type="InterPro" id="IPR050388">
    <property type="entry name" value="ABC_Ni/Peptide_Import"/>
</dbReference>
<dbReference type="GO" id="GO:0016887">
    <property type="term" value="F:ATP hydrolysis activity"/>
    <property type="evidence" value="ECO:0007669"/>
    <property type="project" value="InterPro"/>
</dbReference>
<evidence type="ECO:0000256" key="5">
    <source>
        <dbReference type="ARBA" id="ARBA00022741"/>
    </source>
</evidence>
<proteinExistence type="inferred from homology"/>
<keyword evidence="6 9" id="KW-0067">ATP-binding</keyword>
<dbReference type="eggNOG" id="COG0444">
    <property type="taxonomic scope" value="Bacteria"/>
</dbReference>
<sequence length="326" mass="34857">MSAAPLLTVSGLDLGARRGATALRLVEDVSLALEEGSIQGIVGESGSGKSLTCRAIIGLLPSGVNVTRGSIRLDGEELTALDEARMRTVRGHGIGMIFQNPSACLDPVMTIGDQIGEVFRQRNGASRQEARQEAVELLRQVGIPDPLRRVENYPHEFSGGMKQRAMIAAALACRPRILIADEPTTALDVTIQAQILRLLMDLRDSLGLSILLVTHDLAVVAQTCDTVTVMYGGKVAETARAGELLRRPLHPYTQSLLASQPEMTVAGERLPAIPGSPPAPHAWPAGCRFVTRCSMADDECRERAPVLATVAPGRASGCHHWEKLAV</sequence>
<dbReference type="Pfam" id="PF00005">
    <property type="entry name" value="ABC_tran"/>
    <property type="match status" value="1"/>
</dbReference>
<dbReference type="GO" id="GO:0055085">
    <property type="term" value="P:transmembrane transport"/>
    <property type="evidence" value="ECO:0007669"/>
    <property type="project" value="UniProtKB-ARBA"/>
</dbReference>
<dbReference type="GO" id="GO:0015833">
    <property type="term" value="P:peptide transport"/>
    <property type="evidence" value="ECO:0007669"/>
    <property type="project" value="InterPro"/>
</dbReference>
<feature type="domain" description="ABC transporter" evidence="8">
    <location>
        <begin position="9"/>
        <end position="257"/>
    </location>
</feature>
<dbReference type="PANTHER" id="PTHR43297">
    <property type="entry name" value="OLIGOPEPTIDE TRANSPORT ATP-BINDING PROTEIN APPD"/>
    <property type="match status" value="1"/>
</dbReference>
<dbReference type="AlphaFoldDB" id="K2MJX4"/>
<dbReference type="GO" id="GO:0005886">
    <property type="term" value="C:plasma membrane"/>
    <property type="evidence" value="ECO:0007669"/>
    <property type="project" value="UniProtKB-SubCell"/>
</dbReference>
<evidence type="ECO:0000259" key="8">
    <source>
        <dbReference type="PROSITE" id="PS50893"/>
    </source>
</evidence>
<evidence type="ECO:0000313" key="9">
    <source>
        <dbReference type="EMBL" id="EKF17502.1"/>
    </source>
</evidence>
<evidence type="ECO:0000256" key="2">
    <source>
        <dbReference type="ARBA" id="ARBA00005417"/>
    </source>
</evidence>
<keyword evidence="5" id="KW-0547">Nucleotide-binding</keyword>
<dbReference type="InterPro" id="IPR013563">
    <property type="entry name" value="Oligopep_ABC_C"/>
</dbReference>
<keyword evidence="4" id="KW-1003">Cell membrane</keyword>
<keyword evidence="7" id="KW-0472">Membrane</keyword>
<dbReference type="RefSeq" id="WP_008598493.1">
    <property type="nucleotide sequence ID" value="NZ_AMRM01000023.1"/>
</dbReference>
<evidence type="ECO:0000256" key="3">
    <source>
        <dbReference type="ARBA" id="ARBA00022448"/>
    </source>
</evidence>
<dbReference type="PROSITE" id="PS00211">
    <property type="entry name" value="ABC_TRANSPORTER_1"/>
    <property type="match status" value="1"/>
</dbReference>
<dbReference type="InterPro" id="IPR027417">
    <property type="entry name" value="P-loop_NTPase"/>
</dbReference>
<comment type="caution">
    <text evidence="9">The sequence shown here is derived from an EMBL/GenBank/DDBJ whole genome shotgun (WGS) entry which is preliminary data.</text>
</comment>
<dbReference type="PATRIC" id="fig|391937.3.peg.3651"/>
<organism evidence="9 10">
    <name type="scientific">Nitratireductor pacificus pht-3B</name>
    <dbReference type="NCBI Taxonomy" id="391937"/>
    <lineage>
        <taxon>Bacteria</taxon>
        <taxon>Pseudomonadati</taxon>
        <taxon>Pseudomonadota</taxon>
        <taxon>Alphaproteobacteria</taxon>
        <taxon>Hyphomicrobiales</taxon>
        <taxon>Phyllobacteriaceae</taxon>
        <taxon>Nitratireductor</taxon>
    </lineage>
</organism>
<dbReference type="EMBL" id="AMRM01000023">
    <property type="protein sequence ID" value="EKF17502.1"/>
    <property type="molecule type" value="Genomic_DNA"/>
</dbReference>
<dbReference type="NCBIfam" id="TIGR01727">
    <property type="entry name" value="oligo_HPY"/>
    <property type="match status" value="1"/>
</dbReference>
<evidence type="ECO:0000256" key="6">
    <source>
        <dbReference type="ARBA" id="ARBA00022840"/>
    </source>
</evidence>
<dbReference type="STRING" id="391937.NA2_17766"/>
<dbReference type="Proteomes" id="UP000006786">
    <property type="component" value="Unassembled WGS sequence"/>
</dbReference>
<dbReference type="Gene3D" id="3.40.50.300">
    <property type="entry name" value="P-loop containing nucleotide triphosphate hydrolases"/>
    <property type="match status" value="1"/>
</dbReference>
<evidence type="ECO:0000256" key="7">
    <source>
        <dbReference type="ARBA" id="ARBA00023136"/>
    </source>
</evidence>
<keyword evidence="3" id="KW-0813">Transport</keyword>
<name>K2MJX4_9HYPH</name>
<dbReference type="SUPFAM" id="SSF52540">
    <property type="entry name" value="P-loop containing nucleoside triphosphate hydrolases"/>
    <property type="match status" value="1"/>
</dbReference>
<dbReference type="InterPro" id="IPR017871">
    <property type="entry name" value="ABC_transporter-like_CS"/>
</dbReference>
<dbReference type="PANTHER" id="PTHR43297:SF2">
    <property type="entry name" value="DIPEPTIDE TRANSPORT ATP-BINDING PROTEIN DPPD"/>
    <property type="match status" value="1"/>
</dbReference>
<dbReference type="PROSITE" id="PS50893">
    <property type="entry name" value="ABC_TRANSPORTER_2"/>
    <property type="match status" value="1"/>
</dbReference>
<dbReference type="SMART" id="SM00382">
    <property type="entry name" value="AAA"/>
    <property type="match status" value="1"/>
</dbReference>
<evidence type="ECO:0000256" key="1">
    <source>
        <dbReference type="ARBA" id="ARBA00004417"/>
    </source>
</evidence>
<keyword evidence="10" id="KW-1185">Reference proteome</keyword>
<dbReference type="InterPro" id="IPR003593">
    <property type="entry name" value="AAA+_ATPase"/>
</dbReference>